<dbReference type="InterPro" id="IPR050508">
    <property type="entry name" value="Methyltransf_Superfamily"/>
</dbReference>
<feature type="non-terminal residue" evidence="2">
    <location>
        <position position="153"/>
    </location>
</feature>
<dbReference type="InterPro" id="IPR013216">
    <property type="entry name" value="Methyltransf_11"/>
</dbReference>
<dbReference type="InterPro" id="IPR029063">
    <property type="entry name" value="SAM-dependent_MTases_sf"/>
</dbReference>
<sequence>MAKLTKLGWDKAFKKEGKIFVKPHRDMARIAKFFKKEGIRKILDLGCGSGRHLVYLAKRGFDAYGIDIARHGIKIARDWLKKERLKANLEIGDIYKKLPYKDNFFDAIIGIKTLHHEKIENIRKLIKEVKRILKPGGLIFITGHRKPPKKKIP</sequence>
<organism evidence="2 3">
    <name type="scientific">Candidatus Nealsonbacteria bacterium CG_4_10_14_0_8_um_filter_35_10</name>
    <dbReference type="NCBI Taxonomy" id="1974683"/>
    <lineage>
        <taxon>Bacteria</taxon>
        <taxon>Candidatus Nealsoniibacteriota</taxon>
    </lineage>
</organism>
<dbReference type="AlphaFoldDB" id="A0A2M7R888"/>
<gene>
    <name evidence="2" type="ORF">COY72_01870</name>
</gene>
<dbReference type="CDD" id="cd02440">
    <property type="entry name" value="AdoMet_MTases"/>
    <property type="match status" value="1"/>
</dbReference>
<dbReference type="Proteomes" id="UP000230055">
    <property type="component" value="Unassembled WGS sequence"/>
</dbReference>
<comment type="caution">
    <text evidence="2">The sequence shown here is derived from an EMBL/GenBank/DDBJ whole genome shotgun (WGS) entry which is preliminary data.</text>
</comment>
<dbReference type="SUPFAM" id="SSF53335">
    <property type="entry name" value="S-adenosyl-L-methionine-dependent methyltransferases"/>
    <property type="match status" value="1"/>
</dbReference>
<name>A0A2M7R888_9BACT</name>
<proteinExistence type="predicted"/>
<evidence type="ECO:0000259" key="1">
    <source>
        <dbReference type="Pfam" id="PF08241"/>
    </source>
</evidence>
<evidence type="ECO:0000313" key="3">
    <source>
        <dbReference type="Proteomes" id="UP000230055"/>
    </source>
</evidence>
<accession>A0A2M7R888</accession>
<dbReference type="GO" id="GO:0008757">
    <property type="term" value="F:S-adenosylmethionine-dependent methyltransferase activity"/>
    <property type="evidence" value="ECO:0007669"/>
    <property type="project" value="InterPro"/>
</dbReference>
<dbReference type="Gene3D" id="3.40.50.150">
    <property type="entry name" value="Vaccinia Virus protein VP39"/>
    <property type="match status" value="1"/>
</dbReference>
<evidence type="ECO:0000313" key="2">
    <source>
        <dbReference type="EMBL" id="PIY90743.1"/>
    </source>
</evidence>
<dbReference type="PANTHER" id="PTHR42912:SF93">
    <property type="entry name" value="N6-ADENOSINE-METHYLTRANSFERASE TMT1A"/>
    <property type="match status" value="1"/>
</dbReference>
<protein>
    <recommendedName>
        <fullName evidence="1">Methyltransferase type 11 domain-containing protein</fullName>
    </recommendedName>
</protein>
<reference evidence="3" key="1">
    <citation type="submission" date="2017-09" db="EMBL/GenBank/DDBJ databases">
        <title>Depth-based differentiation of microbial function through sediment-hosted aquifers and enrichment of novel symbionts in the deep terrestrial subsurface.</title>
        <authorList>
            <person name="Probst A.J."/>
            <person name="Ladd B."/>
            <person name="Jarett J.K."/>
            <person name="Geller-Mcgrath D.E."/>
            <person name="Sieber C.M.K."/>
            <person name="Emerson J.B."/>
            <person name="Anantharaman K."/>
            <person name="Thomas B.C."/>
            <person name="Malmstrom R."/>
            <person name="Stieglmeier M."/>
            <person name="Klingl A."/>
            <person name="Woyke T."/>
            <person name="Ryan C.M."/>
            <person name="Banfield J.F."/>
        </authorList>
    </citation>
    <scope>NUCLEOTIDE SEQUENCE [LARGE SCALE GENOMIC DNA]</scope>
</reference>
<dbReference type="PANTHER" id="PTHR42912">
    <property type="entry name" value="METHYLTRANSFERASE"/>
    <property type="match status" value="1"/>
</dbReference>
<dbReference type="EMBL" id="PFLX01000046">
    <property type="protein sequence ID" value="PIY90743.1"/>
    <property type="molecule type" value="Genomic_DNA"/>
</dbReference>
<dbReference type="Pfam" id="PF08241">
    <property type="entry name" value="Methyltransf_11"/>
    <property type="match status" value="1"/>
</dbReference>
<feature type="domain" description="Methyltransferase type 11" evidence="1">
    <location>
        <begin position="43"/>
        <end position="141"/>
    </location>
</feature>